<dbReference type="GeneID" id="98160701"/>
<evidence type="ECO:0000256" key="4">
    <source>
        <dbReference type="ARBA" id="ARBA00023125"/>
    </source>
</evidence>
<feature type="compositionally biased region" description="Low complexity" evidence="7">
    <location>
        <begin position="150"/>
        <end position="161"/>
    </location>
</feature>
<evidence type="ECO:0000256" key="2">
    <source>
        <dbReference type="ARBA" id="ARBA00022723"/>
    </source>
</evidence>
<dbReference type="PROSITE" id="PS50048">
    <property type="entry name" value="ZN2_CY6_FUNGAL_2"/>
    <property type="match status" value="1"/>
</dbReference>
<comment type="subcellular location">
    <subcellularLocation>
        <location evidence="1">Nucleus</location>
    </subcellularLocation>
</comment>
<keyword evidence="5" id="KW-0804">Transcription</keyword>
<dbReference type="CDD" id="cd00067">
    <property type="entry name" value="GAL4"/>
    <property type="match status" value="1"/>
</dbReference>
<dbReference type="SUPFAM" id="SSF57701">
    <property type="entry name" value="Zn2/Cys6 DNA-binding domain"/>
    <property type="match status" value="1"/>
</dbReference>
<dbReference type="PANTHER" id="PTHR47338">
    <property type="entry name" value="ZN(II)2CYS6 TRANSCRIPTION FACTOR (EUROFUNG)-RELATED"/>
    <property type="match status" value="1"/>
</dbReference>
<gene>
    <name evidence="9" type="ORF">BJX68DRAFT_266570</name>
</gene>
<evidence type="ECO:0000256" key="6">
    <source>
        <dbReference type="ARBA" id="ARBA00023242"/>
    </source>
</evidence>
<dbReference type="RefSeq" id="XP_070899228.1">
    <property type="nucleotide sequence ID" value="XM_071045537.1"/>
</dbReference>
<evidence type="ECO:0000256" key="7">
    <source>
        <dbReference type="SAM" id="MobiDB-lite"/>
    </source>
</evidence>
<organism evidence="9 10">
    <name type="scientific">Aspergillus pseudodeflectus</name>
    <dbReference type="NCBI Taxonomy" id="176178"/>
    <lineage>
        <taxon>Eukaryota</taxon>
        <taxon>Fungi</taxon>
        <taxon>Dikarya</taxon>
        <taxon>Ascomycota</taxon>
        <taxon>Pezizomycotina</taxon>
        <taxon>Eurotiomycetes</taxon>
        <taxon>Eurotiomycetidae</taxon>
        <taxon>Eurotiales</taxon>
        <taxon>Aspergillaceae</taxon>
        <taxon>Aspergillus</taxon>
        <taxon>Aspergillus subgen. Nidulantes</taxon>
    </lineage>
</organism>
<dbReference type="EMBL" id="JBFXLR010000020">
    <property type="protein sequence ID" value="KAL2850359.1"/>
    <property type="molecule type" value="Genomic_DNA"/>
</dbReference>
<keyword evidence="10" id="KW-1185">Reference proteome</keyword>
<dbReference type="Pfam" id="PF00172">
    <property type="entry name" value="Zn_clus"/>
    <property type="match status" value="1"/>
</dbReference>
<evidence type="ECO:0000256" key="5">
    <source>
        <dbReference type="ARBA" id="ARBA00023163"/>
    </source>
</evidence>
<evidence type="ECO:0000313" key="10">
    <source>
        <dbReference type="Proteomes" id="UP001610444"/>
    </source>
</evidence>
<feature type="compositionally biased region" description="Basic residues" evidence="7">
    <location>
        <begin position="83"/>
        <end position="92"/>
    </location>
</feature>
<accession>A0ABR4KDK2</accession>
<keyword evidence="6" id="KW-0539">Nucleus</keyword>
<protein>
    <recommendedName>
        <fullName evidence="8">Zn(2)-C6 fungal-type domain-containing protein</fullName>
    </recommendedName>
</protein>
<feature type="domain" description="Zn(2)-C6 fungal-type" evidence="8">
    <location>
        <begin position="38"/>
        <end position="68"/>
    </location>
</feature>
<dbReference type="Proteomes" id="UP001610444">
    <property type="component" value="Unassembled WGS sequence"/>
</dbReference>
<comment type="caution">
    <text evidence="9">The sequence shown here is derived from an EMBL/GenBank/DDBJ whole genome shotgun (WGS) entry which is preliminary data.</text>
</comment>
<dbReference type="InterPro" id="IPR001138">
    <property type="entry name" value="Zn2Cys6_DnaBD"/>
</dbReference>
<keyword evidence="3" id="KW-0805">Transcription regulation</keyword>
<feature type="region of interest" description="Disordered" evidence="7">
    <location>
        <begin position="72"/>
        <end position="95"/>
    </location>
</feature>
<dbReference type="Gene3D" id="4.10.240.10">
    <property type="entry name" value="Zn(2)-C6 fungal-type DNA-binding domain"/>
    <property type="match status" value="1"/>
</dbReference>
<evidence type="ECO:0000259" key="8">
    <source>
        <dbReference type="PROSITE" id="PS50048"/>
    </source>
</evidence>
<evidence type="ECO:0000313" key="9">
    <source>
        <dbReference type="EMBL" id="KAL2850359.1"/>
    </source>
</evidence>
<dbReference type="PROSITE" id="PS00463">
    <property type="entry name" value="ZN2_CY6_FUNGAL_1"/>
    <property type="match status" value="1"/>
</dbReference>
<proteinExistence type="predicted"/>
<sequence>MFGTLVSTGLDRESLEFIENPDPVAAVSRNVQDTIRIACIHCRARKVRCSGNRKRCQRCEAIGLECVYPESQGRNKRQDTRKSSRAAIRRRNSVSTRNVYDEAELRARDHQGKLSHDLTLDDLDANTFDDGCIDESLFMPWIMDTPMQQSSPGRSSSNSGGIPTPAVELTVGRPPFSGGNRSTTGPARDQVPPISTVDTSLASLLEPSNIMSAGSSACWQGVHLGQDDMVWATTADRNGTVDSRSEPLPLETLGKTHPESDSCCLLNSVSFLERLSSKSSSHEDRLDLLLTDLRNSIETLAGFISCDRCAARVEQNMLLAMAARQIGAICSKMANCCKEMHLSNPSNTSSSQHGSEPAPSPIPVDISVATYRVNRRERLHLLGSLVALQIMDFQRQINTIKSRYRNRPNKGQVEALSEAENYVKLAQVSLSSDHR</sequence>
<feature type="region of interest" description="Disordered" evidence="7">
    <location>
        <begin position="145"/>
        <end position="194"/>
    </location>
</feature>
<dbReference type="InterPro" id="IPR036864">
    <property type="entry name" value="Zn2-C6_fun-type_DNA-bd_sf"/>
</dbReference>
<keyword evidence="4" id="KW-0238">DNA-binding</keyword>
<evidence type="ECO:0000256" key="3">
    <source>
        <dbReference type="ARBA" id="ARBA00023015"/>
    </source>
</evidence>
<evidence type="ECO:0000256" key="1">
    <source>
        <dbReference type="ARBA" id="ARBA00004123"/>
    </source>
</evidence>
<dbReference type="PANTHER" id="PTHR47338:SF5">
    <property type="entry name" value="ZN(II)2CYS6 TRANSCRIPTION FACTOR (EUROFUNG)"/>
    <property type="match status" value="1"/>
</dbReference>
<dbReference type="SMART" id="SM00066">
    <property type="entry name" value="GAL4"/>
    <property type="match status" value="1"/>
</dbReference>
<name>A0ABR4KDK2_9EURO</name>
<dbReference type="InterPro" id="IPR050815">
    <property type="entry name" value="TF_fung"/>
</dbReference>
<reference evidence="9 10" key="1">
    <citation type="submission" date="2024-07" db="EMBL/GenBank/DDBJ databases">
        <title>Section-level genome sequencing and comparative genomics of Aspergillus sections Usti and Cavernicolus.</title>
        <authorList>
            <consortium name="Lawrence Berkeley National Laboratory"/>
            <person name="Nybo J.L."/>
            <person name="Vesth T.C."/>
            <person name="Theobald S."/>
            <person name="Frisvad J.C."/>
            <person name="Larsen T.O."/>
            <person name="Kjaerboelling I."/>
            <person name="Rothschild-Mancinelli K."/>
            <person name="Lyhne E.K."/>
            <person name="Kogle M.E."/>
            <person name="Barry K."/>
            <person name="Clum A."/>
            <person name="Na H."/>
            <person name="Ledsgaard L."/>
            <person name="Lin J."/>
            <person name="Lipzen A."/>
            <person name="Kuo A."/>
            <person name="Riley R."/>
            <person name="Mondo S."/>
            <person name="LaButti K."/>
            <person name="Haridas S."/>
            <person name="Pangalinan J."/>
            <person name="Salamov A.A."/>
            <person name="Simmons B.A."/>
            <person name="Magnuson J.K."/>
            <person name="Chen J."/>
            <person name="Drula E."/>
            <person name="Henrissat B."/>
            <person name="Wiebenga A."/>
            <person name="Lubbers R.J."/>
            <person name="Gomes A.C."/>
            <person name="Macurrencykelacurrency M.R."/>
            <person name="Stajich J."/>
            <person name="Grigoriev I.V."/>
            <person name="Mortensen U.H."/>
            <person name="De vries R.P."/>
            <person name="Baker S.E."/>
            <person name="Andersen M.R."/>
        </authorList>
    </citation>
    <scope>NUCLEOTIDE SEQUENCE [LARGE SCALE GENOMIC DNA]</scope>
    <source>
        <strain evidence="9 10">CBS 756.74</strain>
    </source>
</reference>
<keyword evidence="2" id="KW-0479">Metal-binding</keyword>